<dbReference type="InterPro" id="IPR036390">
    <property type="entry name" value="WH_DNA-bd_sf"/>
</dbReference>
<dbReference type="InterPro" id="IPR036388">
    <property type="entry name" value="WH-like_DNA-bd_sf"/>
</dbReference>
<dbReference type="NCBIfam" id="TIGR00738">
    <property type="entry name" value="rrf2_super"/>
    <property type="match status" value="1"/>
</dbReference>
<dbReference type="SUPFAM" id="SSF46785">
    <property type="entry name" value="Winged helix' DNA-binding domain"/>
    <property type="match status" value="1"/>
</dbReference>
<dbReference type="PROSITE" id="PS01332">
    <property type="entry name" value="HTH_RRF2_1"/>
    <property type="match status" value="1"/>
</dbReference>
<evidence type="ECO:0000313" key="3">
    <source>
        <dbReference type="Proteomes" id="UP000184334"/>
    </source>
</evidence>
<name>A0A1M4YQN3_MARH1</name>
<protein>
    <submittedName>
        <fullName evidence="2">Transcriptional regulator, BadM/Rrf2 family</fullName>
    </submittedName>
</protein>
<sequence length="159" mass="18032">MGLTVKSSYALRALYELALFHKNGIERVSINELSTKQKIPKDFLEKIFSELREYGVVDSVRGRYGGYALSKDPKKLKLSEVIYILDKPFQSYECVITGKCETLGSDCAVGYIWKKVNAILMQELSKITLADLIELGEKLELMGGNTVEEKINNIDEWRS</sequence>
<reference evidence="2" key="1">
    <citation type="submission" date="2016-11" db="EMBL/GenBank/DDBJ databases">
        <authorList>
            <person name="Varghese N."/>
            <person name="Submissions S."/>
        </authorList>
    </citation>
    <scope>NUCLEOTIDE SEQUENCE [LARGE SCALE GENOMIC DNA]</scope>
    <source>
        <strain evidence="2">DSM 16785</strain>
    </source>
</reference>
<dbReference type="GO" id="GO:0003700">
    <property type="term" value="F:DNA-binding transcription factor activity"/>
    <property type="evidence" value="ECO:0007669"/>
    <property type="project" value="TreeGrafter"/>
</dbReference>
<comment type="caution">
    <text evidence="2">The sequence shown here is derived from an EMBL/GenBank/DDBJ whole genome shotgun (WGS) entry which is preliminary data.</text>
</comment>
<dbReference type="InterPro" id="IPR030489">
    <property type="entry name" value="TR_Rrf2-type_CS"/>
</dbReference>
<dbReference type="GO" id="GO:0003677">
    <property type="term" value="F:DNA binding"/>
    <property type="evidence" value="ECO:0007669"/>
    <property type="project" value="UniProtKB-KW"/>
</dbReference>
<organism evidence="2 3">
    <name type="scientific">Marinitoga hydrogenitolerans (strain DSM 16785 / JCM 12826 / AT1271)</name>
    <dbReference type="NCBI Taxonomy" id="1122195"/>
    <lineage>
        <taxon>Bacteria</taxon>
        <taxon>Thermotogati</taxon>
        <taxon>Thermotogota</taxon>
        <taxon>Thermotogae</taxon>
        <taxon>Petrotogales</taxon>
        <taxon>Petrotogaceae</taxon>
        <taxon>Marinitoga</taxon>
    </lineage>
</organism>
<dbReference type="STRING" id="1122195.SAMN02745164_01739"/>
<dbReference type="PANTHER" id="PTHR33221">
    <property type="entry name" value="WINGED HELIX-TURN-HELIX TRANSCRIPTIONAL REGULATOR, RRF2 FAMILY"/>
    <property type="match status" value="1"/>
</dbReference>
<dbReference type="EMBL" id="FQUI01000033">
    <property type="protein sequence ID" value="SHF08159.1"/>
    <property type="molecule type" value="Genomic_DNA"/>
</dbReference>
<dbReference type="RefSeq" id="WP_072865456.1">
    <property type="nucleotide sequence ID" value="NZ_FQUI01000033.1"/>
</dbReference>
<proteinExistence type="predicted"/>
<keyword evidence="3" id="KW-1185">Reference proteome</keyword>
<dbReference type="Gene3D" id="1.10.10.10">
    <property type="entry name" value="Winged helix-like DNA-binding domain superfamily/Winged helix DNA-binding domain"/>
    <property type="match status" value="1"/>
</dbReference>
<keyword evidence="1" id="KW-0238">DNA-binding</keyword>
<dbReference type="InterPro" id="IPR000944">
    <property type="entry name" value="Tscrpt_reg_Rrf2"/>
</dbReference>
<accession>A0A1M4YQN3</accession>
<dbReference type="AlphaFoldDB" id="A0A1M4YQN3"/>
<dbReference type="GO" id="GO:0005829">
    <property type="term" value="C:cytosol"/>
    <property type="evidence" value="ECO:0007669"/>
    <property type="project" value="TreeGrafter"/>
</dbReference>
<evidence type="ECO:0000313" key="2">
    <source>
        <dbReference type="EMBL" id="SHF08159.1"/>
    </source>
</evidence>
<dbReference type="Pfam" id="PF02082">
    <property type="entry name" value="Rrf2"/>
    <property type="match status" value="1"/>
</dbReference>
<dbReference type="PANTHER" id="PTHR33221:SF5">
    <property type="entry name" value="HTH-TYPE TRANSCRIPTIONAL REGULATOR ISCR"/>
    <property type="match status" value="1"/>
</dbReference>
<gene>
    <name evidence="2" type="ORF">SAMN02745164_01739</name>
</gene>
<evidence type="ECO:0000256" key="1">
    <source>
        <dbReference type="ARBA" id="ARBA00023125"/>
    </source>
</evidence>
<dbReference type="OrthoDB" id="46476at2"/>
<dbReference type="Proteomes" id="UP000184334">
    <property type="component" value="Unassembled WGS sequence"/>
</dbReference>
<dbReference type="PROSITE" id="PS51197">
    <property type="entry name" value="HTH_RRF2_2"/>
    <property type="match status" value="1"/>
</dbReference>